<comment type="cofactor">
    <cofactor evidence="1">
        <name>pyridoxal 5'-phosphate</name>
        <dbReference type="ChEBI" id="CHEBI:597326"/>
    </cofactor>
</comment>
<evidence type="ECO:0000313" key="5">
    <source>
        <dbReference type="Proteomes" id="UP001499895"/>
    </source>
</evidence>
<evidence type="ECO:0000256" key="1">
    <source>
        <dbReference type="ARBA" id="ARBA00001933"/>
    </source>
</evidence>
<gene>
    <name evidence="4" type="ORF">GCM10009544_14840</name>
</gene>
<dbReference type="Gene3D" id="3.40.50.1100">
    <property type="match status" value="2"/>
</dbReference>
<accession>A0ABP3JIQ4</accession>
<dbReference type="InterPro" id="IPR001926">
    <property type="entry name" value="TrpB-like_PALP"/>
</dbReference>
<dbReference type="RefSeq" id="WP_344087556.1">
    <property type="nucleotide sequence ID" value="NZ_BAAAHB010000010.1"/>
</dbReference>
<keyword evidence="5" id="KW-1185">Reference proteome</keyword>
<dbReference type="CDD" id="cd01561">
    <property type="entry name" value="CBS_like"/>
    <property type="match status" value="1"/>
</dbReference>
<comment type="caution">
    <text evidence="4">The sequence shown here is derived from an EMBL/GenBank/DDBJ whole genome shotgun (WGS) entry which is preliminary data.</text>
</comment>
<keyword evidence="2" id="KW-0663">Pyridoxal phosphate</keyword>
<feature type="domain" description="Tryptophan synthase beta chain-like PALP" evidence="3">
    <location>
        <begin position="8"/>
        <end position="303"/>
    </location>
</feature>
<evidence type="ECO:0000313" key="4">
    <source>
        <dbReference type="EMBL" id="GAA0453071.1"/>
    </source>
</evidence>
<dbReference type="SUPFAM" id="SSF53686">
    <property type="entry name" value="Tryptophan synthase beta subunit-like PLP-dependent enzymes"/>
    <property type="match status" value="1"/>
</dbReference>
<dbReference type="EMBL" id="BAAAHB010000010">
    <property type="protein sequence ID" value="GAA0453071.1"/>
    <property type="molecule type" value="Genomic_DNA"/>
</dbReference>
<dbReference type="PANTHER" id="PTHR10314">
    <property type="entry name" value="CYSTATHIONINE BETA-SYNTHASE"/>
    <property type="match status" value="1"/>
</dbReference>
<proteinExistence type="predicted"/>
<dbReference type="InterPro" id="IPR036052">
    <property type="entry name" value="TrpB-like_PALP_sf"/>
</dbReference>
<protein>
    <submittedName>
        <fullName evidence="4">Cystathionine beta-synthase</fullName>
    </submittedName>
</protein>
<dbReference type="InterPro" id="IPR050214">
    <property type="entry name" value="Cys_Synth/Cystath_Beta-Synth"/>
</dbReference>
<dbReference type="Proteomes" id="UP001499895">
    <property type="component" value="Unassembled WGS sequence"/>
</dbReference>
<name>A0ABP3JIQ4_9ACTN</name>
<evidence type="ECO:0000259" key="3">
    <source>
        <dbReference type="Pfam" id="PF00291"/>
    </source>
</evidence>
<sequence length="482" mass="49707">MDVHESVLQLIGGTPLVRLRTPAGGSAAVYAKVEFASAGGSSKDRIGLRMIEKAERDGLLSPGGTVVEATSGNTGIAVAMVAARKGYRAVVVVSDRISREKLAMLRAFGAEVVVCPGGLPREHPDHPVNAAARIAEETPGAWLAAQYDNPANPEAHYLTTGPEIWRQTGGRVTHLVSCVGTGGTISGAGRYLKEVSGGTVEVVGADPASSVYSGGDGRPYFIEAAGHFRHPETVDDPWPSSYHQDVVDRVLPVTDRDALLSIRRLAREEGLLAGGSSGTALAAALRVGAAAGPGAVVVVVLPDSGRHYLSKYFDDAWMLRMGFLDGDEDGTRLADTVTTDESAPPLPYLPARTTVADALAALRAGRDGDAPAVLPTGPCPVGPGRRPTAPELTGSVTLEGLEAAVRDGGTTLTAAVGERPGPPLPHFGYGEPASAVLAELDGCGQDTAVVLRDGQAMALITSSRLRAALAGLPSPPRAPATR</sequence>
<organism evidence="4 5">
    <name type="scientific">Streptomyces stramineus</name>
    <dbReference type="NCBI Taxonomy" id="173861"/>
    <lineage>
        <taxon>Bacteria</taxon>
        <taxon>Bacillati</taxon>
        <taxon>Actinomycetota</taxon>
        <taxon>Actinomycetes</taxon>
        <taxon>Kitasatosporales</taxon>
        <taxon>Streptomycetaceae</taxon>
        <taxon>Streptomyces</taxon>
    </lineage>
</organism>
<reference evidence="5" key="1">
    <citation type="journal article" date="2019" name="Int. J. Syst. Evol. Microbiol.">
        <title>The Global Catalogue of Microorganisms (GCM) 10K type strain sequencing project: providing services to taxonomists for standard genome sequencing and annotation.</title>
        <authorList>
            <consortium name="The Broad Institute Genomics Platform"/>
            <consortium name="The Broad Institute Genome Sequencing Center for Infectious Disease"/>
            <person name="Wu L."/>
            <person name="Ma J."/>
        </authorList>
    </citation>
    <scope>NUCLEOTIDE SEQUENCE [LARGE SCALE GENOMIC DNA]</scope>
    <source>
        <strain evidence="5">JCM 10649</strain>
    </source>
</reference>
<dbReference type="Pfam" id="PF00291">
    <property type="entry name" value="PALP"/>
    <property type="match status" value="1"/>
</dbReference>
<evidence type="ECO:0000256" key="2">
    <source>
        <dbReference type="ARBA" id="ARBA00022898"/>
    </source>
</evidence>